<keyword evidence="1" id="KW-0732">Signal</keyword>
<dbReference type="OrthoDB" id="6018927at2759"/>
<feature type="domain" description="EGF-like" evidence="2 3">
    <location>
        <begin position="216"/>
        <end position="227"/>
    </location>
</feature>
<sequence>MMAKFIFELNFFACFILFVKCNTELLNEEWINNEESHKILHRSRRSLEEQFFEEQNKTYTCDTSILPQPTAEYPVVLFEGINYNNCSANGKHRRLRTQVFEKWSENLSGPNRARKHKWNSMLMLPGANLTFRACCPSGNNYLSTVDNWNNTANLHYSVLTQDDLKGPTGIWYERWLHWVMSFYIRVDDPVDTTSLPSTCGDNGACYYGQCGLTGKCECADGYSGVDCGTAPTNDSYPTEKKPLVLFKDVDYTGTYLPVNPDDFKRFAYNQRSAREMEYKSMRVLHNRTMMFARNIIYTQKFTPGDDIPDMAEFMIANPNVADGIWYNYDPHYEVDFHVKVEMSGACFNCSETNGVCYTGSCLCKTGFTGDYCDDPV</sequence>
<keyword evidence="5" id="KW-1185">Reference proteome</keyword>
<evidence type="ECO:0000313" key="5">
    <source>
        <dbReference type="Proteomes" id="UP000594262"/>
    </source>
</evidence>
<name>A0A7M5U0G7_9CNID</name>
<feature type="chain" id="PRO_5036401231" description="EGF-like domain-containing protein" evidence="1">
    <location>
        <begin position="22"/>
        <end position="376"/>
    </location>
</feature>
<reference evidence="4" key="1">
    <citation type="submission" date="2021-01" db="UniProtKB">
        <authorList>
            <consortium name="EnsemblMetazoa"/>
        </authorList>
    </citation>
    <scope>IDENTIFICATION</scope>
</reference>
<dbReference type="InterPro" id="IPR000742">
    <property type="entry name" value="EGF"/>
</dbReference>
<dbReference type="PROSITE" id="PS01186">
    <property type="entry name" value="EGF_2"/>
    <property type="match status" value="1"/>
</dbReference>
<dbReference type="EnsemblMetazoa" id="CLYHEMT004417.1">
    <property type="protein sequence ID" value="CLYHEMP004417.1"/>
    <property type="gene ID" value="CLYHEMG004417"/>
</dbReference>
<dbReference type="PROSITE" id="PS00022">
    <property type="entry name" value="EGF_1"/>
    <property type="match status" value="1"/>
</dbReference>
<feature type="signal peptide" evidence="1">
    <location>
        <begin position="1"/>
        <end position="21"/>
    </location>
</feature>
<organism evidence="4 5">
    <name type="scientific">Clytia hemisphaerica</name>
    <dbReference type="NCBI Taxonomy" id="252671"/>
    <lineage>
        <taxon>Eukaryota</taxon>
        <taxon>Metazoa</taxon>
        <taxon>Cnidaria</taxon>
        <taxon>Hydrozoa</taxon>
        <taxon>Hydroidolina</taxon>
        <taxon>Leptothecata</taxon>
        <taxon>Obeliida</taxon>
        <taxon>Clytiidae</taxon>
        <taxon>Clytia</taxon>
    </lineage>
</organism>
<protein>
    <recommendedName>
        <fullName evidence="2 3">EGF-like domain-containing protein</fullName>
    </recommendedName>
</protein>
<evidence type="ECO:0000259" key="2">
    <source>
        <dbReference type="PROSITE" id="PS00022"/>
    </source>
</evidence>
<dbReference type="AlphaFoldDB" id="A0A7M5U0G7"/>
<accession>A0A7M5U0G7</accession>
<dbReference type="EnsemblMetazoa" id="CLYHEMT004417.2">
    <property type="protein sequence ID" value="CLYHEMP004417.2"/>
    <property type="gene ID" value="CLYHEMG004417"/>
</dbReference>
<evidence type="ECO:0000259" key="3">
    <source>
        <dbReference type="PROSITE" id="PS01186"/>
    </source>
</evidence>
<proteinExistence type="predicted"/>
<evidence type="ECO:0000313" key="4">
    <source>
        <dbReference type="EnsemblMetazoa" id="CLYHEMP004417.2"/>
    </source>
</evidence>
<dbReference type="Proteomes" id="UP000594262">
    <property type="component" value="Unplaced"/>
</dbReference>
<dbReference type="RefSeq" id="XP_066922967.1">
    <property type="nucleotide sequence ID" value="XM_067066866.1"/>
</dbReference>
<evidence type="ECO:0000256" key="1">
    <source>
        <dbReference type="SAM" id="SignalP"/>
    </source>
</evidence>
<dbReference type="GeneID" id="136810299"/>
<dbReference type="RefSeq" id="XP_066922968.1">
    <property type="nucleotide sequence ID" value="XM_067066867.1"/>
</dbReference>